<accession>A0A1S1WWX1</accession>
<dbReference type="EMBL" id="MKCS01000002">
    <property type="protein sequence ID" value="OHX11545.1"/>
    <property type="molecule type" value="Genomic_DNA"/>
</dbReference>
<evidence type="ECO:0000259" key="1">
    <source>
        <dbReference type="Pfam" id="PF09823"/>
    </source>
</evidence>
<organism evidence="2 3">
    <name type="scientific">Chromobacterium sphagni</name>
    <dbReference type="NCBI Taxonomy" id="1903179"/>
    <lineage>
        <taxon>Bacteria</taxon>
        <taxon>Pseudomonadati</taxon>
        <taxon>Pseudomonadota</taxon>
        <taxon>Betaproteobacteria</taxon>
        <taxon>Neisseriales</taxon>
        <taxon>Chromobacteriaceae</taxon>
        <taxon>Chromobacterium</taxon>
    </lineage>
</organism>
<proteinExistence type="predicted"/>
<comment type="caution">
    <text evidence="2">The sequence shown here is derived from an EMBL/GenBank/DDBJ whole genome shotgun (WGS) entry which is preliminary data.</text>
</comment>
<dbReference type="AlphaFoldDB" id="A0A1S1WWX1"/>
<dbReference type="Pfam" id="PF09823">
    <property type="entry name" value="DUF2357"/>
    <property type="match status" value="1"/>
</dbReference>
<dbReference type="RefSeq" id="WP_071116624.1">
    <property type="nucleotide sequence ID" value="NZ_MKCS01000002.1"/>
</dbReference>
<protein>
    <recommendedName>
        <fullName evidence="1">DUF2357 domain-containing protein</fullName>
    </recommendedName>
</protein>
<dbReference type="OrthoDB" id="32195at2"/>
<evidence type="ECO:0000313" key="3">
    <source>
        <dbReference type="Proteomes" id="UP000180088"/>
    </source>
</evidence>
<sequence>MRRLAKIVIRTSGAELILSPNALRLQDDGDEIELETGVFGTIPDADEAALAKIIYADESDTSREVLHSVQLVENTDYDFSLVLRKTLSEFKRELKQYQGAYPFRNNRLADYVSVNAPSAWSPLSDSTIRITGRINFKNYAGSADFSLHDEAGDFKLYASVLTEKLTDDANLFGILSELSALCSTVIFQLDAPTEIGLSADGGSDDVAIMFVFHLRRLLRDGRFSYAVDQIIKRPAYRNRQSKRVENIAFANQVDLVELASNPLSLEWVRGGALANRFLGYTPIRVPIIEPKINYDIPENQYVKSFLVGLASRIDEIASKLGGGTGALRKDLAQARDYIFSALSVSLWRNVSNSKVIPYSMIMQQRAGYRDFSEATSKFGLEATLARTLMTSEDLGGELKPVWYLYQIWCCIQLIRSINAACGKPEDECIERVFFVGDWNSGIRTGKKPIVSWSVAADYGPIEVELFYNKEFNGSAAGSGAWDGSYSLSYYPDISVAITSEHGKSWLHFDAKYRVDRKAFAASGRTDRVKSDDIEKMHTYRDALLGTRGSYVLYPSIDAEVKIFVRHADKKYWESNSLPSIGAFPLHPGDGEWRVEQQSNLSGFISEAIKVLSGLDYQEETGFRSRGNPI</sequence>
<gene>
    <name evidence="2" type="ORF">BI347_17955</name>
</gene>
<dbReference type="InterPro" id="IPR007505">
    <property type="entry name" value="PDDEXK_7"/>
</dbReference>
<evidence type="ECO:0000313" key="2">
    <source>
        <dbReference type="EMBL" id="OHX11545.1"/>
    </source>
</evidence>
<dbReference type="Proteomes" id="UP000180088">
    <property type="component" value="Unassembled WGS sequence"/>
</dbReference>
<dbReference type="STRING" id="1903179.BI347_17955"/>
<dbReference type="Pfam" id="PF04411">
    <property type="entry name" value="PDDEXK_7"/>
    <property type="match status" value="1"/>
</dbReference>
<name>A0A1S1WWX1_9NEIS</name>
<dbReference type="InterPro" id="IPR018633">
    <property type="entry name" value="DUF2357"/>
</dbReference>
<feature type="domain" description="DUF2357" evidence="1">
    <location>
        <begin position="131"/>
        <end position="370"/>
    </location>
</feature>
<reference evidence="2 3" key="1">
    <citation type="submission" date="2016-09" db="EMBL/GenBank/DDBJ databases">
        <title>Chromobacterium muskegensis sp. nov., an insecticidal bacterium isolated from Sphagnum bogs.</title>
        <authorList>
            <person name="Sparks M.E."/>
            <person name="Blackburn M.B."/>
            <person name="Gundersen-Rindal D.E."/>
            <person name="Mitchell A."/>
            <person name="Farrar R."/>
            <person name="Kuhar D."/>
        </authorList>
    </citation>
    <scope>NUCLEOTIDE SEQUENCE [LARGE SCALE GENOMIC DNA]</scope>
    <source>
        <strain evidence="2 3">37-2</strain>
    </source>
</reference>